<name>W6YYR6_COCMI</name>
<proteinExistence type="predicted"/>
<feature type="compositionally biased region" description="Acidic residues" evidence="1">
    <location>
        <begin position="312"/>
        <end position="322"/>
    </location>
</feature>
<dbReference type="GeneID" id="19128520"/>
<dbReference type="Proteomes" id="UP000054032">
    <property type="component" value="Unassembled WGS sequence"/>
</dbReference>
<dbReference type="HOGENOM" id="CLU_558945_0_0_1"/>
<evidence type="ECO:0000256" key="1">
    <source>
        <dbReference type="SAM" id="MobiDB-lite"/>
    </source>
</evidence>
<feature type="compositionally biased region" description="Polar residues" evidence="1">
    <location>
        <begin position="278"/>
        <end position="303"/>
    </location>
</feature>
<sequence length="488" mass="54708">MSESLEARGQPWSRTKSNRDPSDEMADAATTLLMICGGHTQLPTAPTIEKQDVLFCSPEGHLLSSTAEKEGARLSPGRIDKHQGAVHANARAAIPCSIHHVTDSAVDISTGQELHDADFMEAFTHWNEATWALEQETALSEATGNNHLDEDLVLASDPSRHQNIDELFYATEVAEMHQTGYFSNIDPKETLLGYQERAVVPHDATDVLGEMRSSPLLQNHRSPSNHDTLEVVPNDTERAEWSNDSVSITTHTKNIEVLVLDNSSKSNDSSDEMEGTAGDQSIWSGSQHAARSHTPLITDTNNGEVIIIDDSSNSDDSSDEMEDITKDRRTWPGSQRRARSRHQRVLHGMVQWSDARLERRNYTAIQQLWINAQKYWKSMQALKCFAKSKRVKKFDKMMIRAKKHVQKNGGTILLYDVGKLHRKFRHILPGLRMRLESSNQKKFLDNVDATLKELYTVVEVTMLMTEQPANDDDENDGDYRPGGATGNL</sequence>
<dbReference type="RefSeq" id="XP_007692806.1">
    <property type="nucleotide sequence ID" value="XM_007694616.1"/>
</dbReference>
<evidence type="ECO:0000313" key="2">
    <source>
        <dbReference type="EMBL" id="EUC40664.1"/>
    </source>
</evidence>
<feature type="region of interest" description="Disordered" evidence="1">
    <location>
        <begin position="1"/>
        <end position="24"/>
    </location>
</feature>
<feature type="region of interest" description="Disordered" evidence="1">
    <location>
        <begin position="263"/>
        <end position="342"/>
    </location>
</feature>
<dbReference type="AlphaFoldDB" id="W6YYR6"/>
<accession>W6YYR6</accession>
<evidence type="ECO:0000313" key="3">
    <source>
        <dbReference type="Proteomes" id="UP000054032"/>
    </source>
</evidence>
<feature type="region of interest" description="Disordered" evidence="1">
    <location>
        <begin position="466"/>
        <end position="488"/>
    </location>
</feature>
<dbReference type="OrthoDB" id="3674902at2759"/>
<gene>
    <name evidence="2" type="ORF">COCMIDRAFT_9482</name>
</gene>
<keyword evidence="3" id="KW-1185">Reference proteome</keyword>
<dbReference type="KEGG" id="bor:COCMIDRAFT_9482"/>
<organism evidence="2 3">
    <name type="scientific">Bipolaris oryzae ATCC 44560</name>
    <dbReference type="NCBI Taxonomy" id="930090"/>
    <lineage>
        <taxon>Eukaryota</taxon>
        <taxon>Fungi</taxon>
        <taxon>Dikarya</taxon>
        <taxon>Ascomycota</taxon>
        <taxon>Pezizomycotina</taxon>
        <taxon>Dothideomycetes</taxon>
        <taxon>Pleosporomycetidae</taxon>
        <taxon>Pleosporales</taxon>
        <taxon>Pleosporineae</taxon>
        <taxon>Pleosporaceae</taxon>
        <taxon>Bipolaris</taxon>
    </lineage>
</organism>
<dbReference type="EMBL" id="KI964147">
    <property type="protein sequence ID" value="EUC40664.1"/>
    <property type="molecule type" value="Genomic_DNA"/>
</dbReference>
<protein>
    <submittedName>
        <fullName evidence="2">Uncharacterized protein</fullName>
    </submittedName>
</protein>
<reference evidence="2 3" key="1">
    <citation type="journal article" date="2013" name="PLoS Genet.">
        <title>Comparative genome structure, secondary metabolite, and effector coding capacity across Cochliobolus pathogens.</title>
        <authorList>
            <person name="Condon B.J."/>
            <person name="Leng Y."/>
            <person name="Wu D."/>
            <person name="Bushley K.E."/>
            <person name="Ohm R.A."/>
            <person name="Otillar R."/>
            <person name="Martin J."/>
            <person name="Schackwitz W."/>
            <person name="Grimwood J."/>
            <person name="MohdZainudin N."/>
            <person name="Xue C."/>
            <person name="Wang R."/>
            <person name="Manning V.A."/>
            <person name="Dhillon B."/>
            <person name="Tu Z.J."/>
            <person name="Steffenson B.J."/>
            <person name="Salamov A."/>
            <person name="Sun H."/>
            <person name="Lowry S."/>
            <person name="LaButti K."/>
            <person name="Han J."/>
            <person name="Copeland A."/>
            <person name="Lindquist E."/>
            <person name="Barry K."/>
            <person name="Schmutz J."/>
            <person name="Baker S.E."/>
            <person name="Ciuffetti L.M."/>
            <person name="Grigoriev I.V."/>
            <person name="Zhong S."/>
            <person name="Turgeon B.G."/>
        </authorList>
    </citation>
    <scope>NUCLEOTIDE SEQUENCE [LARGE SCALE GENOMIC DNA]</scope>
    <source>
        <strain evidence="2 3">ATCC 44560</strain>
    </source>
</reference>